<name>A0ABQ2K6L6_9NOCA</name>
<proteinExistence type="predicted"/>
<comment type="caution">
    <text evidence="1">The sequence shown here is derived from an EMBL/GenBank/DDBJ whole genome shotgun (WGS) entry which is preliminary data.</text>
</comment>
<accession>A0ABQ2K6L6</accession>
<organism evidence="1 2">
    <name type="scientific">Nocardia rhizosphaerihabitans</name>
    <dbReference type="NCBI Taxonomy" id="1691570"/>
    <lineage>
        <taxon>Bacteria</taxon>
        <taxon>Bacillati</taxon>
        <taxon>Actinomycetota</taxon>
        <taxon>Actinomycetes</taxon>
        <taxon>Mycobacteriales</taxon>
        <taxon>Nocardiaceae</taxon>
        <taxon>Nocardia</taxon>
    </lineage>
</organism>
<protein>
    <recommendedName>
        <fullName evidence="3">Transposase (putative) YhgA-like domain-containing protein</fullName>
    </recommendedName>
</protein>
<dbReference type="Proteomes" id="UP000658127">
    <property type="component" value="Unassembled WGS sequence"/>
</dbReference>
<sequence length="226" mass="24489">MPVPSATFWHMPSASHEVVIDLFQQQPALVAPLLTELGCPLPEYESITTVPGDATVLAPTAYHADAVVAFHRGGERILAVVVEVQLRPDPDKRWSWPVYVTSLRARLHRPTLLLVVCPDARTARWAAKPIDLGYGNPSVGLCPLVLDPAGVPVVTNLEAAADLPELAVLSALAHAQHPEHREIWKALLAALGSLGGDRAALYYDFILSTTSSCRRCPPQRDPSGRH</sequence>
<gene>
    <name evidence="1" type="ORF">GCM10011610_07670</name>
</gene>
<keyword evidence="2" id="KW-1185">Reference proteome</keyword>
<evidence type="ECO:0008006" key="3">
    <source>
        <dbReference type="Google" id="ProtNLM"/>
    </source>
</evidence>
<reference evidence="2" key="1">
    <citation type="journal article" date="2019" name="Int. J. Syst. Evol. Microbiol.">
        <title>The Global Catalogue of Microorganisms (GCM) 10K type strain sequencing project: providing services to taxonomists for standard genome sequencing and annotation.</title>
        <authorList>
            <consortium name="The Broad Institute Genomics Platform"/>
            <consortium name="The Broad Institute Genome Sequencing Center for Infectious Disease"/>
            <person name="Wu L."/>
            <person name="Ma J."/>
        </authorList>
    </citation>
    <scope>NUCLEOTIDE SEQUENCE [LARGE SCALE GENOMIC DNA]</scope>
    <source>
        <strain evidence="2">CGMCC 4.7329</strain>
    </source>
</reference>
<dbReference type="EMBL" id="BMNE01000001">
    <property type="protein sequence ID" value="GGN69458.1"/>
    <property type="molecule type" value="Genomic_DNA"/>
</dbReference>
<evidence type="ECO:0000313" key="2">
    <source>
        <dbReference type="Proteomes" id="UP000658127"/>
    </source>
</evidence>
<evidence type="ECO:0000313" key="1">
    <source>
        <dbReference type="EMBL" id="GGN69458.1"/>
    </source>
</evidence>